<sequence length="133" mass="15176">EEIKKLNEKLAQENPQLYRQKAINVLTKKMEKWEIDENELIDEINQKLTQFVGSTGAEKSLTKLLTQAQAALKSGQKTEIEKVKNDLLDFLKSTNVYEKNVASVRESDIEKMIKDLENYSSQKTGSPSKQGFP</sequence>
<gene>
    <name evidence="1" type="ORF">RPERSI_LOCUS26016</name>
</gene>
<accession>A0ACA9S420</accession>
<organism evidence="1 2">
    <name type="scientific">Racocetra persica</name>
    <dbReference type="NCBI Taxonomy" id="160502"/>
    <lineage>
        <taxon>Eukaryota</taxon>
        <taxon>Fungi</taxon>
        <taxon>Fungi incertae sedis</taxon>
        <taxon>Mucoromycota</taxon>
        <taxon>Glomeromycotina</taxon>
        <taxon>Glomeromycetes</taxon>
        <taxon>Diversisporales</taxon>
        <taxon>Gigasporaceae</taxon>
        <taxon>Racocetra</taxon>
    </lineage>
</organism>
<proteinExistence type="predicted"/>
<dbReference type="Proteomes" id="UP000789920">
    <property type="component" value="Unassembled WGS sequence"/>
</dbReference>
<dbReference type="EMBL" id="CAJVQC010087528">
    <property type="protein sequence ID" value="CAG8823427.1"/>
    <property type="molecule type" value="Genomic_DNA"/>
</dbReference>
<feature type="non-terminal residue" evidence="1">
    <location>
        <position position="1"/>
    </location>
</feature>
<comment type="caution">
    <text evidence="1">The sequence shown here is derived from an EMBL/GenBank/DDBJ whole genome shotgun (WGS) entry which is preliminary data.</text>
</comment>
<name>A0ACA9S420_9GLOM</name>
<evidence type="ECO:0000313" key="2">
    <source>
        <dbReference type="Proteomes" id="UP000789920"/>
    </source>
</evidence>
<evidence type="ECO:0000313" key="1">
    <source>
        <dbReference type="EMBL" id="CAG8823427.1"/>
    </source>
</evidence>
<reference evidence="1" key="1">
    <citation type="submission" date="2021-06" db="EMBL/GenBank/DDBJ databases">
        <authorList>
            <person name="Kallberg Y."/>
            <person name="Tangrot J."/>
            <person name="Rosling A."/>
        </authorList>
    </citation>
    <scope>NUCLEOTIDE SEQUENCE</scope>
    <source>
        <strain evidence="1">MA461A</strain>
    </source>
</reference>
<keyword evidence="2" id="KW-1185">Reference proteome</keyword>
<protein>
    <submittedName>
        <fullName evidence="1">8772_t:CDS:1</fullName>
    </submittedName>
</protein>